<dbReference type="GO" id="GO:0016020">
    <property type="term" value="C:membrane"/>
    <property type="evidence" value="ECO:0007669"/>
    <property type="project" value="InterPro"/>
</dbReference>
<dbReference type="Pfam" id="PF03160">
    <property type="entry name" value="Calx-beta"/>
    <property type="match status" value="1"/>
</dbReference>
<dbReference type="Proteomes" id="UP000198215">
    <property type="component" value="Chromosome I"/>
</dbReference>
<dbReference type="InterPro" id="IPR036962">
    <property type="entry name" value="Glyco_hydro_3_N_sf"/>
</dbReference>
<evidence type="ECO:0000256" key="7">
    <source>
        <dbReference type="ARBA" id="ARBA00022837"/>
    </source>
</evidence>
<dbReference type="GO" id="GO:0007154">
    <property type="term" value="P:cell communication"/>
    <property type="evidence" value="ECO:0007669"/>
    <property type="project" value="InterPro"/>
</dbReference>
<evidence type="ECO:0000256" key="6">
    <source>
        <dbReference type="ARBA" id="ARBA00022801"/>
    </source>
</evidence>
<evidence type="ECO:0000256" key="4">
    <source>
        <dbReference type="ARBA" id="ARBA00022729"/>
    </source>
</evidence>
<evidence type="ECO:0000313" key="12">
    <source>
        <dbReference type="EMBL" id="SCG64782.1"/>
    </source>
</evidence>
<dbReference type="Gene3D" id="3.20.20.300">
    <property type="entry name" value="Glycoside hydrolase, family 3, N-terminal domain"/>
    <property type="match status" value="1"/>
</dbReference>
<dbReference type="SUPFAM" id="SSF49785">
    <property type="entry name" value="Galactose-binding domain-like"/>
    <property type="match status" value="2"/>
</dbReference>
<feature type="domain" description="Calx-beta" evidence="11">
    <location>
        <begin position="417"/>
        <end position="522"/>
    </location>
</feature>
<dbReference type="RefSeq" id="WP_088977247.1">
    <property type="nucleotide sequence ID" value="NZ_LT607753.1"/>
</dbReference>
<name>A0A1C5J2F8_9ACTN</name>
<evidence type="ECO:0000256" key="5">
    <source>
        <dbReference type="ARBA" id="ARBA00022737"/>
    </source>
</evidence>
<dbReference type="InterPro" id="IPR051915">
    <property type="entry name" value="Cellulose_Degrad_GH3"/>
</dbReference>
<keyword evidence="13" id="KW-1185">Reference proteome</keyword>
<protein>
    <recommendedName>
        <fullName evidence="3">beta-glucosidase</fullName>
        <ecNumber evidence="3">3.2.1.21</ecNumber>
    </recommendedName>
</protein>
<evidence type="ECO:0000256" key="9">
    <source>
        <dbReference type="RuleBase" id="RU361161"/>
    </source>
</evidence>
<dbReference type="InterPro" id="IPR038081">
    <property type="entry name" value="CalX-like_sf"/>
</dbReference>
<keyword evidence="8 9" id="KW-0326">Glycosidase</keyword>
<dbReference type="Pfam" id="PF00933">
    <property type="entry name" value="Glyco_hydro_3"/>
    <property type="match status" value="1"/>
</dbReference>
<dbReference type="SUPFAM" id="SSF51445">
    <property type="entry name" value="(Trans)glycosidases"/>
    <property type="match status" value="1"/>
</dbReference>
<dbReference type="OrthoDB" id="3304319at2"/>
<dbReference type="InterPro" id="IPR017853">
    <property type="entry name" value="GH"/>
</dbReference>
<evidence type="ECO:0000259" key="11">
    <source>
        <dbReference type="SMART" id="SM00237"/>
    </source>
</evidence>
<evidence type="ECO:0000256" key="3">
    <source>
        <dbReference type="ARBA" id="ARBA00012744"/>
    </source>
</evidence>
<dbReference type="SUPFAM" id="SSF141072">
    <property type="entry name" value="CalX-like"/>
    <property type="match status" value="1"/>
</dbReference>
<dbReference type="InterPro" id="IPR001764">
    <property type="entry name" value="Glyco_hydro_3_N"/>
</dbReference>
<reference evidence="13" key="1">
    <citation type="submission" date="2016-06" db="EMBL/GenBank/DDBJ databases">
        <authorList>
            <person name="Varghese N."/>
            <person name="Submissions Spin"/>
        </authorList>
    </citation>
    <scope>NUCLEOTIDE SEQUENCE [LARGE SCALE GENOMIC DNA]</scope>
    <source>
        <strain evidence="13">DSM 45161</strain>
    </source>
</reference>
<comment type="catalytic activity">
    <reaction evidence="1">
        <text>Hydrolysis of terminal, non-reducing beta-D-glucosyl residues with release of beta-D-glucose.</text>
        <dbReference type="EC" id="3.2.1.21"/>
    </reaction>
</comment>
<dbReference type="PRINTS" id="PR00133">
    <property type="entry name" value="GLHYDRLASE3"/>
</dbReference>
<dbReference type="EMBL" id="LT607753">
    <property type="protein sequence ID" value="SCG64782.1"/>
    <property type="molecule type" value="Genomic_DNA"/>
</dbReference>
<dbReference type="InterPro" id="IPR019800">
    <property type="entry name" value="Glyco_hydro_3_AS"/>
</dbReference>
<dbReference type="SMART" id="SM00237">
    <property type="entry name" value="Calx_beta"/>
    <property type="match status" value="1"/>
</dbReference>
<keyword evidence="7" id="KW-0106">Calcium</keyword>
<gene>
    <name evidence="12" type="ORF">GA0070614_3853</name>
</gene>
<evidence type="ECO:0000256" key="8">
    <source>
        <dbReference type="ARBA" id="ARBA00023295"/>
    </source>
</evidence>
<evidence type="ECO:0000313" key="13">
    <source>
        <dbReference type="Proteomes" id="UP000198215"/>
    </source>
</evidence>
<dbReference type="GO" id="GO:0030245">
    <property type="term" value="P:cellulose catabolic process"/>
    <property type="evidence" value="ECO:0007669"/>
    <property type="project" value="InterPro"/>
</dbReference>
<dbReference type="GO" id="GO:0008810">
    <property type="term" value="F:cellulase activity"/>
    <property type="evidence" value="ECO:0007669"/>
    <property type="project" value="InterPro"/>
</dbReference>
<sequence length="1272" mass="135992">MHPDPDRRRRGGSRTRTAALLALALPASLLVTPTVAQAVPDHVTARAVAAEPPPAGVRRTVEDYEDGVPPEVALFASTDAERPEVATVATGDRPGAGDGDDAFAVRYDIDGWGGFTHNFTAPDGHQDWRAYDGFSFWVKGEGSGRSVQFEIKDGGAHGEASELWESSFVDDSTGWKQVRTTFPEFAWRTSYQPADGPKDRELQLDRMWGFAVNLPQGAGELRFDQVELFTNVATVADFEAPRPPLDPPAGQPGVSTFAGDASRVPKLSYVDAPRDGAPAGNQALAVAVDTTTSWAGFSHNLSFDTDPQDWSRFGGFRFWYFSPLTVPPAAPGAGRRIDLEIKDGGADADHSELWTTSFTEDWVGWRLVEIPFSRFAYRTDYQPVGGINKELDLDRMWGYAMQPRSGYADTFRIDDVQVYGVPEVKPTVRVDATPAVSLLDEGGSATVTLRLTTTGGAPLERDVTLRYATGSGSATAGEDYEPVEGEFVLPAGTASGTTRQITVSTRPDDRAETAENIPLTISGSGVAVTEDLPNIVVNAHGLPYLDASRPVRERVADLLGRMSVEEKVGQMTQAERNALDAPDDPATWRLGSLLSGGGSVPDPNTPASWADMVDGYQTRALQTRLQIPLVYGVDSVHGHGNLRGATIFPHNIGLGAARDPGLVERAGHVTAKETRATGPQWAFAPCVCVARDDRWGRTYESFGEDPALVVANETVIDGLQGRSLADRDNADRVLASVKHYAGDGGTTYQPGSGGYRIDQGVTTMSRAEFDRVHLGPYVPAVRRHHAGTIMPSYSSVDFTDDGVGNPVKMHAHKELLTDVLKQKIGFDGFLISDYAAIDQIPGDYASDVRTSINAGLDMIMVPNEYQRFEETLLAEIEAGTVPMSRIDDAVGRILTQKFHLGLFEQPFTDRTHLADVGSPAHRAVAREAAAKSQVLLRDNGRVLPLPTTGKVYVAGGNADDVGAQAGGWTITWQGGNGDITPGTSIVEGIRQVAPDAEVTFSADASAPLAGHDRAVVVIGERPYAEGQGDVGNNGFTMTVSAAERDLVRKVCAAVADCVVLVVSGRPLVLDDALAGADAVVASWLPGTEGAGVADVLFGKRPFTGRLPVSWPRSLAQEPVNVGDAGYDPLYPYGWGLRTDPTRDRVRELRAGLAAVEGDGRIRAALALLDRSLRDGRSWHADGSVRDERRVVKDLVAVSALLALTERDGAAQHELLVSALRDVAQAAIARDGTTAASAGRTSTLTADAEHALLVGEPTRAVLKLAEAWRVAAG</sequence>
<dbReference type="SUPFAM" id="SSF52279">
    <property type="entry name" value="Beta-D-glucan exohydrolase, C-terminal domain"/>
    <property type="match status" value="1"/>
</dbReference>
<organism evidence="12 13">
    <name type="scientific">Micromonospora coxensis</name>
    <dbReference type="NCBI Taxonomy" id="356852"/>
    <lineage>
        <taxon>Bacteria</taxon>
        <taxon>Bacillati</taxon>
        <taxon>Actinomycetota</taxon>
        <taxon>Actinomycetes</taxon>
        <taxon>Micromonosporales</taxon>
        <taxon>Micromonosporaceae</taxon>
        <taxon>Micromonospora</taxon>
    </lineage>
</organism>
<proteinExistence type="inferred from homology"/>
<dbReference type="InterPro" id="IPR008979">
    <property type="entry name" value="Galactose-bd-like_sf"/>
</dbReference>
<accession>A0A1C5J2F8</accession>
<dbReference type="InterPro" id="IPR005087">
    <property type="entry name" value="CBM11"/>
</dbReference>
<dbReference type="Pfam" id="PF03425">
    <property type="entry name" value="CBM_11"/>
    <property type="match status" value="2"/>
</dbReference>
<dbReference type="Pfam" id="PF01915">
    <property type="entry name" value="Glyco_hydro_3_C"/>
    <property type="match status" value="1"/>
</dbReference>
<dbReference type="AlphaFoldDB" id="A0A1C5J2F8"/>
<feature type="signal peptide" evidence="10">
    <location>
        <begin position="1"/>
        <end position="38"/>
    </location>
</feature>
<dbReference type="Gene3D" id="3.40.50.1700">
    <property type="entry name" value="Glycoside hydrolase family 3 C-terminal domain"/>
    <property type="match status" value="1"/>
</dbReference>
<keyword evidence="4 10" id="KW-0732">Signal</keyword>
<keyword evidence="5" id="KW-0677">Repeat</keyword>
<dbReference type="InterPro" id="IPR002772">
    <property type="entry name" value="Glyco_hydro_3_C"/>
</dbReference>
<comment type="similarity">
    <text evidence="2 9">Belongs to the glycosyl hydrolase 3 family.</text>
</comment>
<dbReference type="PANTHER" id="PTHR30620:SF16">
    <property type="entry name" value="LYSOSOMAL BETA GLUCOSIDASE"/>
    <property type="match status" value="1"/>
</dbReference>
<dbReference type="GO" id="GO:0008422">
    <property type="term" value="F:beta-glucosidase activity"/>
    <property type="evidence" value="ECO:0007669"/>
    <property type="project" value="UniProtKB-EC"/>
</dbReference>
<keyword evidence="6 9" id="KW-0378">Hydrolase</keyword>
<dbReference type="Gene3D" id="2.60.40.2030">
    <property type="match status" value="1"/>
</dbReference>
<dbReference type="PANTHER" id="PTHR30620">
    <property type="entry name" value="PERIPLASMIC BETA-GLUCOSIDASE-RELATED"/>
    <property type="match status" value="1"/>
</dbReference>
<dbReference type="InterPro" id="IPR036881">
    <property type="entry name" value="Glyco_hydro_3_C_sf"/>
</dbReference>
<feature type="chain" id="PRO_5008719262" description="beta-glucosidase" evidence="10">
    <location>
        <begin position="39"/>
        <end position="1272"/>
    </location>
</feature>
<evidence type="ECO:0000256" key="10">
    <source>
        <dbReference type="SAM" id="SignalP"/>
    </source>
</evidence>
<dbReference type="Gene3D" id="2.60.120.430">
    <property type="entry name" value="Galactose-binding lectin"/>
    <property type="match status" value="2"/>
</dbReference>
<evidence type="ECO:0000256" key="2">
    <source>
        <dbReference type="ARBA" id="ARBA00005336"/>
    </source>
</evidence>
<evidence type="ECO:0000256" key="1">
    <source>
        <dbReference type="ARBA" id="ARBA00000448"/>
    </source>
</evidence>
<dbReference type="PROSITE" id="PS00775">
    <property type="entry name" value="GLYCOSYL_HYDROL_F3"/>
    <property type="match status" value="1"/>
</dbReference>
<dbReference type="InterPro" id="IPR003644">
    <property type="entry name" value="Calx_beta"/>
</dbReference>
<dbReference type="EC" id="3.2.1.21" evidence="3"/>